<keyword evidence="3" id="KW-0012">Acyltransferase</keyword>
<dbReference type="NCBIfam" id="TIGR03570">
    <property type="entry name" value="NeuD_NnaD"/>
    <property type="match status" value="1"/>
</dbReference>
<accession>A0A7W3P4B5</accession>
<name>A0A7W3P4B5_9ACTN</name>
<dbReference type="RefSeq" id="WP_182558321.1">
    <property type="nucleotide sequence ID" value="NZ_JACGWT010000001.1"/>
</dbReference>
<dbReference type="Proteomes" id="UP000523079">
    <property type="component" value="Unassembled WGS sequence"/>
</dbReference>
<feature type="binding site" evidence="2">
    <location>
        <position position="68"/>
    </location>
    <ligand>
        <name>substrate</name>
    </ligand>
</feature>
<dbReference type="InterPro" id="IPR020019">
    <property type="entry name" value="AcTrfase_PglD-like"/>
</dbReference>
<protein>
    <submittedName>
        <fullName evidence="3">Sugar O-acyltransferase (Sialic acid O-acetyltransferase NeuD family)</fullName>
    </submittedName>
</protein>
<dbReference type="Gene3D" id="2.160.10.10">
    <property type="entry name" value="Hexapeptide repeat proteins"/>
    <property type="match status" value="1"/>
</dbReference>
<gene>
    <name evidence="3" type="ORF">FHX74_000300</name>
</gene>
<feature type="site" description="Increases basicity of active site His" evidence="1">
    <location>
        <position position="139"/>
    </location>
</feature>
<dbReference type="CDD" id="cd03360">
    <property type="entry name" value="LbH_AT_putative"/>
    <property type="match status" value="1"/>
</dbReference>
<comment type="caution">
    <text evidence="3">The sequence shown here is derived from an EMBL/GenBank/DDBJ whole genome shotgun (WGS) entry which is preliminary data.</text>
</comment>
<keyword evidence="4" id="KW-1185">Reference proteome</keyword>
<proteinExistence type="predicted"/>
<dbReference type="AlphaFoldDB" id="A0A7W3P4B5"/>
<feature type="active site" description="Proton acceptor" evidence="1">
    <location>
        <position position="138"/>
    </location>
</feature>
<dbReference type="InterPro" id="IPR011004">
    <property type="entry name" value="Trimer_LpxA-like_sf"/>
</dbReference>
<organism evidence="3 4">
    <name type="scientific">Microlunatus kandeliicorticis</name>
    <dbReference type="NCBI Taxonomy" id="1759536"/>
    <lineage>
        <taxon>Bacteria</taxon>
        <taxon>Bacillati</taxon>
        <taxon>Actinomycetota</taxon>
        <taxon>Actinomycetes</taxon>
        <taxon>Propionibacteriales</taxon>
        <taxon>Propionibacteriaceae</taxon>
        <taxon>Microlunatus</taxon>
    </lineage>
</organism>
<dbReference type="EMBL" id="JACGWT010000001">
    <property type="protein sequence ID" value="MBA8792706.1"/>
    <property type="molecule type" value="Genomic_DNA"/>
</dbReference>
<dbReference type="SUPFAM" id="SSF51161">
    <property type="entry name" value="Trimeric LpxA-like enzymes"/>
    <property type="match status" value="1"/>
</dbReference>
<reference evidence="3 4" key="1">
    <citation type="submission" date="2020-07" db="EMBL/GenBank/DDBJ databases">
        <title>Sequencing the genomes of 1000 actinobacteria strains.</title>
        <authorList>
            <person name="Klenk H.-P."/>
        </authorList>
    </citation>
    <scope>NUCLEOTIDE SEQUENCE [LARGE SCALE GENOMIC DNA]</scope>
    <source>
        <strain evidence="3 4">DSM 100723</strain>
    </source>
</reference>
<dbReference type="PANTHER" id="PTHR43300">
    <property type="entry name" value="ACETYLTRANSFERASE"/>
    <property type="match status" value="1"/>
</dbReference>
<sequence length="224" mass="23019">MTAPVLLLAASGLARETLAVLRRLGRPVAGILDDEPGLHGTRVGEVPVLGPLDAVTDHPDTELVLCAGKGRLRMIMAERLAGLGVDEHRFATVVAPDVTLSPGCTVGPGSIVLSGTVLTADVGVGRHVVIMPRVVLTHDDRVEDFATLCAGVTLGGHVQVGRGAYLGMSSSVREHSRIGDHAVLGMGAVLLGDLPAGRTWAGVPAHDLGDGRAAAIPAIQERVS</sequence>
<dbReference type="Gene3D" id="3.40.50.20">
    <property type="match status" value="1"/>
</dbReference>
<dbReference type="InterPro" id="IPR050179">
    <property type="entry name" value="Trans_hexapeptide_repeat"/>
</dbReference>
<dbReference type="PANTHER" id="PTHR43300:SF7">
    <property type="entry name" value="UDP-N-ACETYLBACILLOSAMINE N-ACETYLTRANSFERASE"/>
    <property type="match status" value="1"/>
</dbReference>
<dbReference type="GO" id="GO:0016746">
    <property type="term" value="F:acyltransferase activity"/>
    <property type="evidence" value="ECO:0007669"/>
    <property type="project" value="UniProtKB-KW"/>
</dbReference>
<keyword evidence="3" id="KW-0808">Transferase</keyword>
<evidence type="ECO:0000313" key="3">
    <source>
        <dbReference type="EMBL" id="MBA8792706.1"/>
    </source>
</evidence>
<evidence type="ECO:0000256" key="2">
    <source>
        <dbReference type="PIRSR" id="PIRSR620019-2"/>
    </source>
</evidence>
<evidence type="ECO:0000313" key="4">
    <source>
        <dbReference type="Proteomes" id="UP000523079"/>
    </source>
</evidence>
<evidence type="ECO:0000256" key="1">
    <source>
        <dbReference type="PIRSR" id="PIRSR620019-1"/>
    </source>
</evidence>